<feature type="domain" description="Protein YjdM C-terminal" evidence="1">
    <location>
        <begin position="55"/>
        <end position="76"/>
    </location>
</feature>
<gene>
    <name evidence="2" type="ORF">CCAN12_740059</name>
</gene>
<proteinExistence type="predicted"/>
<dbReference type="EMBL" id="CDOE01000072">
    <property type="protein sequence ID" value="CEN38861.1"/>
    <property type="molecule type" value="Genomic_DNA"/>
</dbReference>
<evidence type="ECO:0000313" key="2">
    <source>
        <dbReference type="EMBL" id="CEN38861.1"/>
    </source>
</evidence>
<dbReference type="Proteomes" id="UP000044026">
    <property type="component" value="Unassembled WGS sequence"/>
</dbReference>
<protein>
    <submittedName>
        <fullName evidence="2">Protein phnA</fullName>
    </submittedName>
</protein>
<evidence type="ECO:0000313" key="3">
    <source>
        <dbReference type="Proteomes" id="UP000044026"/>
    </source>
</evidence>
<dbReference type="SUPFAM" id="SSF82057">
    <property type="entry name" value="Prokaryotic SH3-related domain"/>
    <property type="match status" value="1"/>
</dbReference>
<accession>A0A0B7HGL3</accession>
<organism evidence="2 3">
    <name type="scientific">Capnocytophaga canimorsus</name>
    <dbReference type="NCBI Taxonomy" id="28188"/>
    <lineage>
        <taxon>Bacteria</taxon>
        <taxon>Pseudomonadati</taxon>
        <taxon>Bacteroidota</taxon>
        <taxon>Flavobacteriia</taxon>
        <taxon>Flavobacteriales</taxon>
        <taxon>Flavobacteriaceae</taxon>
        <taxon>Capnocytophaga</taxon>
    </lineage>
</organism>
<dbReference type="Pfam" id="PF03831">
    <property type="entry name" value="YjdM"/>
    <property type="match status" value="1"/>
</dbReference>
<evidence type="ECO:0000259" key="1">
    <source>
        <dbReference type="Pfam" id="PF03831"/>
    </source>
</evidence>
<reference evidence="2 3" key="1">
    <citation type="submission" date="2015-01" db="EMBL/GenBank/DDBJ databases">
        <authorList>
            <person name="Xiang T."/>
            <person name="Song Y."/>
            <person name="Huang L."/>
            <person name="Wang B."/>
            <person name="Wu P."/>
        </authorList>
    </citation>
    <scope>NUCLEOTIDE SEQUENCE [LARGE SCALE GENOMIC DNA]</scope>
    <source>
        <strain evidence="2 3">Cc12</strain>
    </source>
</reference>
<dbReference type="Gene3D" id="2.30.30.40">
    <property type="entry name" value="SH3 Domains"/>
    <property type="match status" value="1"/>
</dbReference>
<dbReference type="AlphaFoldDB" id="A0A0B7HGL3"/>
<dbReference type="InterPro" id="IPR013988">
    <property type="entry name" value="YjdM_C"/>
</dbReference>
<name>A0A0B7HGL3_9FLAO</name>
<sequence>MSIGAVKIMAWRMLNRLKNEGWSLDLLNMLYLDDEELAFAKASNDHLDESEKIIHRDCNGAVLQAGDNVVLIKDLKS</sequence>